<keyword evidence="10 17" id="KW-1133">Transmembrane helix</keyword>
<comment type="subcellular location">
    <subcellularLocation>
        <location evidence="1 17">Cell membrane</location>
        <topology evidence="1 17">Multi-pass membrane protein</topology>
    </subcellularLocation>
</comment>
<dbReference type="RefSeq" id="WP_065540964.1">
    <property type="nucleotide sequence ID" value="NZ_CP015405.2"/>
</dbReference>
<dbReference type="Pfam" id="PF02673">
    <property type="entry name" value="BacA"/>
    <property type="match status" value="1"/>
</dbReference>
<comment type="miscellaneous">
    <text evidence="17">Bacitracin is thought to be involved in the inhibition of peptidoglycan synthesis by sequestering undecaprenyl diphosphate, thereby reducing the pool of lipid carrier available.</text>
</comment>
<sequence length="290" mass="32731">MDFIELLKVIFLGIVEGITEWLPISSTGHLILVEEFVKLDVSKQFWEMFMVVIQLGAIMAVVVLYFKDLWPFHNRRPKHLNVTKIEKTAGFICRFVQIDKMIMWFKIVVSCLPAIIIALPFNDFIEEKFNNYFVVAVMLIVYGVLFILIEDYNKKRDPAVNSIAEISWKMALLIGVFQLLAVIPGTSRSGATIIGGILLGASRTVAAEYTFFLAIPTMFGASLLKLVKFGLHFTGAELLILVVGMVVSFVVSILAIKFLMGYIKKHDFKAFGWYRIVLGVIVLLYFTIAG</sequence>
<evidence type="ECO:0000256" key="5">
    <source>
        <dbReference type="ARBA" id="ARBA00022475"/>
    </source>
</evidence>
<comment type="similarity">
    <text evidence="2 17">Belongs to the UppP family.</text>
</comment>
<evidence type="ECO:0000256" key="4">
    <source>
        <dbReference type="ARBA" id="ARBA00021581"/>
    </source>
</evidence>
<protein>
    <recommendedName>
        <fullName evidence="4 17">Undecaprenyl-diphosphatase</fullName>
        <ecNumber evidence="3 17">3.6.1.27</ecNumber>
    </recommendedName>
    <alternativeName>
        <fullName evidence="15 17">Bacitracin resistance protein</fullName>
    </alternativeName>
    <alternativeName>
        <fullName evidence="14 17">Undecaprenyl pyrophosphate phosphatase</fullName>
    </alternativeName>
</protein>
<evidence type="ECO:0000256" key="1">
    <source>
        <dbReference type="ARBA" id="ARBA00004651"/>
    </source>
</evidence>
<dbReference type="GO" id="GO:0008360">
    <property type="term" value="P:regulation of cell shape"/>
    <property type="evidence" value="ECO:0007669"/>
    <property type="project" value="UniProtKB-KW"/>
</dbReference>
<feature type="transmembrane region" description="Helical" evidence="17">
    <location>
        <begin position="45"/>
        <end position="66"/>
    </location>
</feature>
<reference evidence="18" key="1">
    <citation type="submission" date="2017-04" db="EMBL/GenBank/DDBJ databases">
        <title>Complete Genome Sequences of Twelve Strains of a Stable Defined Moderately Diverse Mouse Microbiota 2 (sDMDMm2).</title>
        <authorList>
            <person name="Uchimura Y."/>
            <person name="Wyss M."/>
            <person name="Brugiroux S."/>
            <person name="Limenitakis J.P."/>
            <person name="Stecher B."/>
            <person name="McCoy K.D."/>
            <person name="Macpherson A.J."/>
        </authorList>
    </citation>
    <scope>NUCLEOTIDE SEQUENCE</scope>
    <source>
        <strain evidence="18">YL58</strain>
    </source>
</reference>
<evidence type="ECO:0000256" key="8">
    <source>
        <dbReference type="ARBA" id="ARBA00022960"/>
    </source>
</evidence>
<dbReference type="AlphaFoldDB" id="A0A1C7I6V5"/>
<keyword evidence="11 17" id="KW-0472">Membrane</keyword>
<evidence type="ECO:0000256" key="13">
    <source>
        <dbReference type="ARBA" id="ARBA00023316"/>
    </source>
</evidence>
<evidence type="ECO:0000256" key="10">
    <source>
        <dbReference type="ARBA" id="ARBA00022989"/>
    </source>
</evidence>
<dbReference type="InterPro" id="IPR003824">
    <property type="entry name" value="UppP"/>
</dbReference>
<dbReference type="PANTHER" id="PTHR30622:SF3">
    <property type="entry name" value="UNDECAPRENYL-DIPHOSPHATASE"/>
    <property type="match status" value="1"/>
</dbReference>
<evidence type="ECO:0000256" key="17">
    <source>
        <dbReference type="HAMAP-Rule" id="MF_01006"/>
    </source>
</evidence>
<comment type="catalytic activity">
    <reaction evidence="16 17">
        <text>di-trans,octa-cis-undecaprenyl diphosphate + H2O = di-trans,octa-cis-undecaprenyl phosphate + phosphate + H(+)</text>
        <dbReference type="Rhea" id="RHEA:28094"/>
        <dbReference type="ChEBI" id="CHEBI:15377"/>
        <dbReference type="ChEBI" id="CHEBI:15378"/>
        <dbReference type="ChEBI" id="CHEBI:43474"/>
        <dbReference type="ChEBI" id="CHEBI:58405"/>
        <dbReference type="ChEBI" id="CHEBI:60392"/>
        <dbReference type="EC" id="3.6.1.27"/>
    </reaction>
</comment>
<dbReference type="NCBIfam" id="NF001390">
    <property type="entry name" value="PRK00281.1-4"/>
    <property type="match status" value="1"/>
</dbReference>
<dbReference type="GO" id="GO:0050380">
    <property type="term" value="F:undecaprenyl-diphosphatase activity"/>
    <property type="evidence" value="ECO:0007669"/>
    <property type="project" value="UniProtKB-UniRule"/>
</dbReference>
<keyword evidence="6 17" id="KW-0812">Transmembrane</keyword>
<evidence type="ECO:0000313" key="18">
    <source>
        <dbReference type="EMBL" id="ANU74738.1"/>
    </source>
</evidence>
<keyword evidence="12 17" id="KW-0046">Antibiotic resistance</keyword>
<dbReference type="GO" id="GO:0009252">
    <property type="term" value="P:peptidoglycan biosynthetic process"/>
    <property type="evidence" value="ECO:0007669"/>
    <property type="project" value="UniProtKB-KW"/>
</dbReference>
<evidence type="ECO:0000313" key="19">
    <source>
        <dbReference type="Proteomes" id="UP000092574"/>
    </source>
</evidence>
<dbReference type="Proteomes" id="UP000092574">
    <property type="component" value="Chromosome"/>
</dbReference>
<evidence type="ECO:0000256" key="11">
    <source>
        <dbReference type="ARBA" id="ARBA00023136"/>
    </source>
</evidence>
<evidence type="ECO:0000256" key="15">
    <source>
        <dbReference type="ARBA" id="ARBA00032932"/>
    </source>
</evidence>
<evidence type="ECO:0000256" key="2">
    <source>
        <dbReference type="ARBA" id="ARBA00010621"/>
    </source>
</evidence>
<organism evidence="18 19">
    <name type="scientific">Blautia pseudococcoides</name>
    <dbReference type="NCBI Taxonomy" id="1796616"/>
    <lineage>
        <taxon>Bacteria</taxon>
        <taxon>Bacillati</taxon>
        <taxon>Bacillota</taxon>
        <taxon>Clostridia</taxon>
        <taxon>Lachnospirales</taxon>
        <taxon>Lachnospiraceae</taxon>
        <taxon>Blautia</taxon>
    </lineage>
</organism>
<evidence type="ECO:0000256" key="16">
    <source>
        <dbReference type="ARBA" id="ARBA00047594"/>
    </source>
</evidence>
<gene>
    <name evidence="17" type="primary">uppP</name>
    <name evidence="18" type="ORF">A4V09_02555</name>
</gene>
<feature type="transmembrane region" description="Helical" evidence="17">
    <location>
        <begin position="101"/>
        <end position="119"/>
    </location>
</feature>
<dbReference type="EMBL" id="CP015405">
    <property type="protein sequence ID" value="ANU74738.1"/>
    <property type="molecule type" value="Genomic_DNA"/>
</dbReference>
<evidence type="ECO:0000256" key="9">
    <source>
        <dbReference type="ARBA" id="ARBA00022984"/>
    </source>
</evidence>
<dbReference type="GO" id="GO:0071555">
    <property type="term" value="P:cell wall organization"/>
    <property type="evidence" value="ECO:0007669"/>
    <property type="project" value="UniProtKB-KW"/>
</dbReference>
<dbReference type="NCBIfam" id="NF001389">
    <property type="entry name" value="PRK00281.1-2"/>
    <property type="match status" value="1"/>
</dbReference>
<feature type="transmembrane region" description="Helical" evidence="17">
    <location>
        <begin position="170"/>
        <end position="197"/>
    </location>
</feature>
<name>A0A1C7I6V5_9FIRM</name>
<dbReference type="GO" id="GO:0046677">
    <property type="term" value="P:response to antibiotic"/>
    <property type="evidence" value="ECO:0007669"/>
    <property type="project" value="UniProtKB-UniRule"/>
</dbReference>
<feature type="transmembrane region" description="Helical" evidence="17">
    <location>
        <begin position="272"/>
        <end position="289"/>
    </location>
</feature>
<evidence type="ECO:0000256" key="12">
    <source>
        <dbReference type="ARBA" id="ARBA00023251"/>
    </source>
</evidence>
<dbReference type="PANTHER" id="PTHR30622">
    <property type="entry name" value="UNDECAPRENYL-DIPHOSPHATASE"/>
    <property type="match status" value="1"/>
</dbReference>
<feature type="transmembrane region" description="Helical" evidence="17">
    <location>
        <begin position="239"/>
        <end position="260"/>
    </location>
</feature>
<feature type="transmembrane region" description="Helical" evidence="17">
    <location>
        <begin position="131"/>
        <end position="149"/>
    </location>
</feature>
<evidence type="ECO:0000256" key="6">
    <source>
        <dbReference type="ARBA" id="ARBA00022692"/>
    </source>
</evidence>
<keyword evidence="8 17" id="KW-0133">Cell shape</keyword>
<dbReference type="EC" id="3.6.1.27" evidence="3 17"/>
<evidence type="ECO:0000256" key="14">
    <source>
        <dbReference type="ARBA" id="ARBA00032707"/>
    </source>
</evidence>
<feature type="transmembrane region" description="Helical" evidence="17">
    <location>
        <begin position="209"/>
        <end position="227"/>
    </location>
</feature>
<accession>A0A1C7I6V5</accession>
<dbReference type="HAMAP" id="MF_01006">
    <property type="entry name" value="Undec_diphosphatase"/>
    <property type="match status" value="1"/>
</dbReference>
<dbReference type="GO" id="GO:0005886">
    <property type="term" value="C:plasma membrane"/>
    <property type="evidence" value="ECO:0007669"/>
    <property type="project" value="UniProtKB-SubCell"/>
</dbReference>
<keyword evidence="13 17" id="KW-0961">Cell wall biogenesis/degradation</keyword>
<keyword evidence="9 17" id="KW-0573">Peptidoglycan synthesis</keyword>
<keyword evidence="5 17" id="KW-1003">Cell membrane</keyword>
<evidence type="ECO:0000256" key="3">
    <source>
        <dbReference type="ARBA" id="ARBA00012374"/>
    </source>
</evidence>
<keyword evidence="19" id="KW-1185">Reference proteome</keyword>
<comment type="function">
    <text evidence="17">Catalyzes the dephosphorylation of undecaprenyl diphosphate (UPP). Confers resistance to bacitracin.</text>
</comment>
<evidence type="ECO:0000256" key="7">
    <source>
        <dbReference type="ARBA" id="ARBA00022801"/>
    </source>
</evidence>
<dbReference type="NCBIfam" id="TIGR00753">
    <property type="entry name" value="undec_PP_bacA"/>
    <property type="match status" value="1"/>
</dbReference>
<proteinExistence type="inferred from homology"/>
<dbReference type="KEGG" id="byl:A4V09_02555"/>
<dbReference type="NCBIfam" id="NF001391">
    <property type="entry name" value="PRK00281.1-5"/>
    <property type="match status" value="1"/>
</dbReference>
<keyword evidence="7 17" id="KW-0378">Hydrolase</keyword>
<dbReference type="STRING" id="1796616.A4V09_02555"/>
<dbReference type="OrthoDB" id="9808289at2"/>